<evidence type="ECO:0000313" key="3">
    <source>
        <dbReference type="Proteomes" id="UP000636709"/>
    </source>
</evidence>
<name>A0A835ENQ5_9POAL</name>
<dbReference type="PANTHER" id="PTHR46413:SF10">
    <property type="entry name" value="HMA DOMAIN-CONTAINING PROTEIN"/>
    <property type="match status" value="1"/>
</dbReference>
<organism evidence="2 3">
    <name type="scientific">Digitaria exilis</name>
    <dbReference type="NCBI Taxonomy" id="1010633"/>
    <lineage>
        <taxon>Eukaryota</taxon>
        <taxon>Viridiplantae</taxon>
        <taxon>Streptophyta</taxon>
        <taxon>Embryophyta</taxon>
        <taxon>Tracheophyta</taxon>
        <taxon>Spermatophyta</taxon>
        <taxon>Magnoliopsida</taxon>
        <taxon>Liliopsida</taxon>
        <taxon>Poales</taxon>
        <taxon>Poaceae</taxon>
        <taxon>PACMAD clade</taxon>
        <taxon>Panicoideae</taxon>
        <taxon>Panicodae</taxon>
        <taxon>Paniceae</taxon>
        <taxon>Anthephorinae</taxon>
        <taxon>Digitaria</taxon>
    </lineage>
</organism>
<dbReference type="Proteomes" id="UP000636709">
    <property type="component" value="Unassembled WGS sequence"/>
</dbReference>
<accession>A0A835ENQ5</accession>
<dbReference type="CDD" id="cd00371">
    <property type="entry name" value="HMA"/>
    <property type="match status" value="1"/>
</dbReference>
<evidence type="ECO:0000256" key="1">
    <source>
        <dbReference type="SAM" id="MobiDB-lite"/>
    </source>
</evidence>
<dbReference type="PANTHER" id="PTHR46413">
    <property type="entry name" value="HEAVY METAL-ASSOCIATED ISOPRENYLATED PLANT PROTEIN 6"/>
    <property type="match status" value="1"/>
</dbReference>
<dbReference type="EMBL" id="JACEFO010001756">
    <property type="protein sequence ID" value="KAF8708688.1"/>
    <property type="molecule type" value="Genomic_DNA"/>
</dbReference>
<keyword evidence="3" id="KW-1185">Reference proteome</keyword>
<dbReference type="AlphaFoldDB" id="A0A835ENQ5"/>
<dbReference type="InterPro" id="IPR006121">
    <property type="entry name" value="HMA_dom"/>
</dbReference>
<evidence type="ECO:0008006" key="4">
    <source>
        <dbReference type="Google" id="ProtNLM"/>
    </source>
</evidence>
<evidence type="ECO:0000313" key="2">
    <source>
        <dbReference type="EMBL" id="KAF8708688.1"/>
    </source>
</evidence>
<dbReference type="GO" id="GO:0046872">
    <property type="term" value="F:metal ion binding"/>
    <property type="evidence" value="ECO:0007669"/>
    <property type="project" value="InterPro"/>
</dbReference>
<proteinExistence type="predicted"/>
<comment type="caution">
    <text evidence="2">The sequence shown here is derived from an EMBL/GenBank/DDBJ whole genome shotgun (WGS) entry which is preliminary data.</text>
</comment>
<reference evidence="2" key="1">
    <citation type="submission" date="2020-07" db="EMBL/GenBank/DDBJ databases">
        <title>Genome sequence and genetic diversity analysis of an under-domesticated orphan crop, white fonio (Digitaria exilis).</title>
        <authorList>
            <person name="Bennetzen J.L."/>
            <person name="Chen S."/>
            <person name="Ma X."/>
            <person name="Wang X."/>
            <person name="Yssel A.E.J."/>
            <person name="Chaluvadi S.R."/>
            <person name="Johnson M."/>
            <person name="Gangashetty P."/>
            <person name="Hamidou F."/>
            <person name="Sanogo M.D."/>
            <person name="Zwaenepoel A."/>
            <person name="Wallace J."/>
            <person name="Van De Peer Y."/>
            <person name="Van Deynze A."/>
        </authorList>
    </citation>
    <scope>NUCLEOTIDE SEQUENCE</scope>
    <source>
        <tissue evidence="2">Leaves</tissue>
    </source>
</reference>
<dbReference type="InterPro" id="IPR044594">
    <property type="entry name" value="HIPP01/3/5/6"/>
</dbReference>
<feature type="region of interest" description="Disordered" evidence="1">
    <location>
        <begin position="40"/>
        <end position="61"/>
    </location>
</feature>
<dbReference type="OrthoDB" id="695731at2759"/>
<gene>
    <name evidence="2" type="ORF">HU200_030070</name>
</gene>
<sequence length="261" mass="28094">MASSSQIAAAAALILSPPSTTPYKATTALIGASFQQQHVPAPAADGRPPPHSSRGSTKQRAMAPVVLRMDVHCYGCADKIRRVLKNHFQFRIPSNTYGAHMLLDSGVEEVWVSVERGLVVVSGAALDASLMRRKIQKRTKRPVAIVSAGAEEPPPLQYSAPPPGYPPHLIGMAPHLGPHVPYTSYSYAQPPGSYPYGAPTVAGGGWMLVHARHGQYYMPNEPLLWSNDEDPDGCCSVQRSATTYTSGLVVWLEQSVLFCHG</sequence>
<dbReference type="Gene3D" id="3.30.70.100">
    <property type="match status" value="1"/>
</dbReference>
<protein>
    <recommendedName>
        <fullName evidence="4">HMA domain-containing protein</fullName>
    </recommendedName>
</protein>